<organism evidence="8 9">
    <name type="scientific">Chromatocurvus halotolerans</name>
    <dbReference type="NCBI Taxonomy" id="1132028"/>
    <lineage>
        <taxon>Bacteria</taxon>
        <taxon>Pseudomonadati</taxon>
        <taxon>Pseudomonadota</taxon>
        <taxon>Gammaproteobacteria</taxon>
        <taxon>Cellvibrionales</taxon>
        <taxon>Halieaceae</taxon>
        <taxon>Chromatocurvus</taxon>
    </lineage>
</organism>
<dbReference type="EMBL" id="SLWX01000011">
    <property type="protein sequence ID" value="TCO74899.1"/>
    <property type="molecule type" value="Genomic_DNA"/>
</dbReference>
<dbReference type="InterPro" id="IPR000297">
    <property type="entry name" value="PPIase_PpiC"/>
</dbReference>
<evidence type="ECO:0000256" key="1">
    <source>
        <dbReference type="ARBA" id="ARBA00000971"/>
    </source>
</evidence>
<evidence type="ECO:0000256" key="4">
    <source>
        <dbReference type="ARBA" id="ARBA00023110"/>
    </source>
</evidence>
<evidence type="ECO:0000313" key="8">
    <source>
        <dbReference type="EMBL" id="TCO74899.1"/>
    </source>
</evidence>
<sequence>MKVAQLSGFLVALMAGSALGAEPVLVDGDVSVSAEELAVIVNAMPTDLKRAAANDDGDKLEMLNLVVSAKRMANEVDQKATRLTDDEHGRDYWELQLKIRNLKQKYLLDQFKSELEYPDFSDLAKETYATQKDKYALVPQHRKVSHILLFCPPGCDRDPLRPKATEILAKLEAGESFEELAAEYSEDKASQSREGSFNRWFKLGDKNVEPHFTGAAFDIENIGDISPVVDTPFGLHIIRLDDIREKYYLEFSEVKSQIVADLKREYLSLEQKAFMARYQMSDEIQLDTDFLEELLEPYKAEY</sequence>
<protein>
    <recommendedName>
        <fullName evidence="3">peptidylprolyl isomerase</fullName>
        <ecNumber evidence="3">5.2.1.8</ecNumber>
    </recommendedName>
</protein>
<dbReference type="PROSITE" id="PS50198">
    <property type="entry name" value="PPIC_PPIASE_2"/>
    <property type="match status" value="1"/>
</dbReference>
<evidence type="ECO:0000313" key="9">
    <source>
        <dbReference type="Proteomes" id="UP000294980"/>
    </source>
</evidence>
<keyword evidence="5 8" id="KW-0413">Isomerase</keyword>
<feature type="signal peptide" evidence="6">
    <location>
        <begin position="1"/>
        <end position="20"/>
    </location>
</feature>
<dbReference type="Gene3D" id="3.10.50.40">
    <property type="match status" value="1"/>
</dbReference>
<keyword evidence="9" id="KW-1185">Reference proteome</keyword>
<evidence type="ECO:0000256" key="2">
    <source>
        <dbReference type="ARBA" id="ARBA00007656"/>
    </source>
</evidence>
<dbReference type="PANTHER" id="PTHR47245:SF2">
    <property type="entry name" value="PEPTIDYL-PROLYL CIS-TRANS ISOMERASE HP_0175-RELATED"/>
    <property type="match status" value="1"/>
</dbReference>
<dbReference type="InterPro" id="IPR050245">
    <property type="entry name" value="PrsA_foldase"/>
</dbReference>
<keyword evidence="6" id="KW-0732">Signal</keyword>
<accession>A0A4R2KUS9</accession>
<dbReference type="InterPro" id="IPR046357">
    <property type="entry name" value="PPIase_dom_sf"/>
</dbReference>
<gene>
    <name evidence="8" type="ORF">EV688_11156</name>
</gene>
<name>A0A4R2KUS9_9GAMM</name>
<evidence type="ECO:0000256" key="6">
    <source>
        <dbReference type="SAM" id="SignalP"/>
    </source>
</evidence>
<dbReference type="SUPFAM" id="SSF54534">
    <property type="entry name" value="FKBP-like"/>
    <property type="match status" value="1"/>
</dbReference>
<keyword evidence="4 5" id="KW-0697">Rotamase</keyword>
<dbReference type="EC" id="5.2.1.8" evidence="3"/>
<comment type="similarity">
    <text evidence="2">Belongs to the PpiC/parvulin rotamase family.</text>
</comment>
<dbReference type="Proteomes" id="UP000294980">
    <property type="component" value="Unassembled WGS sequence"/>
</dbReference>
<dbReference type="GO" id="GO:0003755">
    <property type="term" value="F:peptidyl-prolyl cis-trans isomerase activity"/>
    <property type="evidence" value="ECO:0007669"/>
    <property type="project" value="UniProtKB-KW"/>
</dbReference>
<comment type="catalytic activity">
    <reaction evidence="1">
        <text>[protein]-peptidylproline (omega=180) = [protein]-peptidylproline (omega=0)</text>
        <dbReference type="Rhea" id="RHEA:16237"/>
        <dbReference type="Rhea" id="RHEA-COMP:10747"/>
        <dbReference type="Rhea" id="RHEA-COMP:10748"/>
        <dbReference type="ChEBI" id="CHEBI:83833"/>
        <dbReference type="ChEBI" id="CHEBI:83834"/>
        <dbReference type="EC" id="5.2.1.8"/>
    </reaction>
</comment>
<comment type="caution">
    <text evidence="8">The sequence shown here is derived from an EMBL/GenBank/DDBJ whole genome shotgun (WGS) entry which is preliminary data.</text>
</comment>
<evidence type="ECO:0000259" key="7">
    <source>
        <dbReference type="PROSITE" id="PS50198"/>
    </source>
</evidence>
<dbReference type="RefSeq" id="WP_162883950.1">
    <property type="nucleotide sequence ID" value="NZ_QQSW01000016.1"/>
</dbReference>
<dbReference type="PANTHER" id="PTHR47245">
    <property type="entry name" value="PEPTIDYLPROLYL ISOMERASE"/>
    <property type="match status" value="1"/>
</dbReference>
<proteinExistence type="inferred from homology"/>
<evidence type="ECO:0000256" key="5">
    <source>
        <dbReference type="PROSITE-ProRule" id="PRU00278"/>
    </source>
</evidence>
<evidence type="ECO:0000256" key="3">
    <source>
        <dbReference type="ARBA" id="ARBA00013194"/>
    </source>
</evidence>
<reference evidence="8 9" key="1">
    <citation type="submission" date="2019-03" db="EMBL/GenBank/DDBJ databases">
        <title>Genomic Encyclopedia of Type Strains, Phase IV (KMG-IV): sequencing the most valuable type-strain genomes for metagenomic binning, comparative biology and taxonomic classification.</title>
        <authorList>
            <person name="Goeker M."/>
        </authorList>
    </citation>
    <scope>NUCLEOTIDE SEQUENCE [LARGE SCALE GENOMIC DNA]</scope>
    <source>
        <strain evidence="8 9">DSM 23344</strain>
    </source>
</reference>
<feature type="domain" description="PpiC" evidence="7">
    <location>
        <begin position="139"/>
        <end position="242"/>
    </location>
</feature>
<dbReference type="Pfam" id="PF00639">
    <property type="entry name" value="Rotamase"/>
    <property type="match status" value="1"/>
</dbReference>
<dbReference type="AlphaFoldDB" id="A0A4R2KUS9"/>
<feature type="chain" id="PRO_5020764408" description="peptidylprolyl isomerase" evidence="6">
    <location>
        <begin position="21"/>
        <end position="302"/>
    </location>
</feature>